<evidence type="ECO:0000313" key="5">
    <source>
        <dbReference type="Proteomes" id="UP000178851"/>
    </source>
</evidence>
<dbReference type="GO" id="GO:0046872">
    <property type="term" value="F:metal ion binding"/>
    <property type="evidence" value="ECO:0007669"/>
    <property type="project" value="UniProtKB-KW"/>
</dbReference>
<gene>
    <name evidence="4" type="ORF">A2627_00395</name>
</gene>
<sequence length="148" mass="15402">MGKKNVLIVAGAVVLVVVVGGSMVLGNRSGSNLSTTGIVSQPTVTLAPAVEGTVGSVAKEVIVEGNEFKFSPFSLSFKEGDLVKLTFKNTGTKPHDLVIDELGVATKAVSPGESDIIEFTASKAGNFSFYCNIGTHRSLGMEGKLEVR</sequence>
<protein>
    <recommendedName>
        <fullName evidence="3">EfeO-type cupredoxin-like domain-containing protein</fullName>
    </recommendedName>
</protein>
<dbReference type="Pfam" id="PF13473">
    <property type="entry name" value="Cupredoxin_1"/>
    <property type="match status" value="1"/>
</dbReference>
<dbReference type="InterPro" id="IPR050845">
    <property type="entry name" value="Cu-binding_ET"/>
</dbReference>
<dbReference type="AlphaFoldDB" id="A0A1F7YM72"/>
<evidence type="ECO:0000256" key="2">
    <source>
        <dbReference type="ARBA" id="ARBA00023008"/>
    </source>
</evidence>
<dbReference type="InterPro" id="IPR008972">
    <property type="entry name" value="Cupredoxin"/>
</dbReference>
<evidence type="ECO:0000313" key="4">
    <source>
        <dbReference type="EMBL" id="OGM27989.1"/>
    </source>
</evidence>
<dbReference type="PANTHER" id="PTHR38439:SF3">
    <property type="entry name" value="COPPER-RESISTANT CUPROPROTEIN COPI"/>
    <property type="match status" value="1"/>
</dbReference>
<comment type="caution">
    <text evidence="4">The sequence shown here is derived from an EMBL/GenBank/DDBJ whole genome shotgun (WGS) entry which is preliminary data.</text>
</comment>
<dbReference type="InterPro" id="IPR028096">
    <property type="entry name" value="EfeO_Cupredoxin"/>
</dbReference>
<reference evidence="4 5" key="1">
    <citation type="journal article" date="2016" name="Nat. Commun.">
        <title>Thousands of microbial genomes shed light on interconnected biogeochemical processes in an aquifer system.</title>
        <authorList>
            <person name="Anantharaman K."/>
            <person name="Brown C.T."/>
            <person name="Hug L.A."/>
            <person name="Sharon I."/>
            <person name="Castelle C.J."/>
            <person name="Probst A.J."/>
            <person name="Thomas B.C."/>
            <person name="Singh A."/>
            <person name="Wilkins M.J."/>
            <person name="Karaoz U."/>
            <person name="Brodie E.L."/>
            <person name="Williams K.H."/>
            <person name="Hubbard S.S."/>
            <person name="Banfield J.F."/>
        </authorList>
    </citation>
    <scope>NUCLEOTIDE SEQUENCE [LARGE SCALE GENOMIC DNA]</scope>
</reference>
<dbReference type="PANTHER" id="PTHR38439">
    <property type="entry name" value="AURACYANIN-B"/>
    <property type="match status" value="1"/>
</dbReference>
<name>A0A1F7YM72_9BACT</name>
<dbReference type="SUPFAM" id="SSF49503">
    <property type="entry name" value="Cupredoxins"/>
    <property type="match status" value="1"/>
</dbReference>
<proteinExistence type="predicted"/>
<dbReference type="InterPro" id="IPR028871">
    <property type="entry name" value="BlueCu_1_BS"/>
</dbReference>
<dbReference type="PROSITE" id="PS00196">
    <property type="entry name" value="COPPER_BLUE"/>
    <property type="match status" value="1"/>
</dbReference>
<dbReference type="Gene3D" id="2.60.40.420">
    <property type="entry name" value="Cupredoxins - blue copper proteins"/>
    <property type="match status" value="1"/>
</dbReference>
<keyword evidence="1" id="KW-0479">Metal-binding</keyword>
<feature type="domain" description="EfeO-type cupredoxin-like" evidence="3">
    <location>
        <begin position="59"/>
        <end position="135"/>
    </location>
</feature>
<evidence type="ECO:0000259" key="3">
    <source>
        <dbReference type="Pfam" id="PF13473"/>
    </source>
</evidence>
<dbReference type="EMBL" id="MGGI01000001">
    <property type="protein sequence ID" value="OGM27989.1"/>
    <property type="molecule type" value="Genomic_DNA"/>
</dbReference>
<accession>A0A1F7YM72</accession>
<organism evidence="4 5">
    <name type="scientific">Candidatus Woesebacteria bacterium RIFCSPHIGHO2_01_FULL_39_28</name>
    <dbReference type="NCBI Taxonomy" id="1802496"/>
    <lineage>
        <taxon>Bacteria</taxon>
        <taxon>Candidatus Woeseibacteriota</taxon>
    </lineage>
</organism>
<dbReference type="Proteomes" id="UP000178851">
    <property type="component" value="Unassembled WGS sequence"/>
</dbReference>
<keyword evidence="2" id="KW-0186">Copper</keyword>
<evidence type="ECO:0000256" key="1">
    <source>
        <dbReference type="ARBA" id="ARBA00022723"/>
    </source>
</evidence>